<protein>
    <recommendedName>
        <fullName evidence="5">ABC transporter domain-containing protein</fullName>
    </recommendedName>
</protein>
<dbReference type="InterPro" id="IPR003439">
    <property type="entry name" value="ABC_transporter-like_ATP-bd"/>
</dbReference>
<comment type="subcellular location">
    <subcellularLocation>
        <location evidence="1">Membrane</location>
    </subcellularLocation>
</comment>
<sequence length="47" mass="4742">MKAVDRVTLSLAKGERLGLVGESGCGKSTIAMAIMGLIKPPGQIEGG</sequence>
<dbReference type="GO" id="GO:0005524">
    <property type="term" value="F:ATP binding"/>
    <property type="evidence" value="ECO:0007669"/>
    <property type="project" value="InterPro"/>
</dbReference>
<evidence type="ECO:0000256" key="4">
    <source>
        <dbReference type="ARBA" id="ARBA00023136"/>
    </source>
</evidence>
<comment type="caution">
    <text evidence="6">The sequence shown here is derived from an EMBL/GenBank/DDBJ whole genome shotgun (WGS) entry which is preliminary data.</text>
</comment>
<dbReference type="EMBL" id="BARW01024709">
    <property type="protein sequence ID" value="GAI95004.1"/>
    <property type="molecule type" value="Genomic_DNA"/>
</dbReference>
<dbReference type="Gene3D" id="3.40.50.300">
    <property type="entry name" value="P-loop containing nucleotide triphosphate hydrolases"/>
    <property type="match status" value="1"/>
</dbReference>
<feature type="non-terminal residue" evidence="6">
    <location>
        <position position="47"/>
    </location>
</feature>
<name>X1URQ8_9ZZZZ</name>
<dbReference type="SUPFAM" id="SSF52540">
    <property type="entry name" value="P-loop containing nucleoside triphosphate hydrolases"/>
    <property type="match status" value="1"/>
</dbReference>
<gene>
    <name evidence="6" type="ORF">S12H4_40681</name>
</gene>
<accession>X1URQ8</accession>
<dbReference type="GO" id="GO:0016020">
    <property type="term" value="C:membrane"/>
    <property type="evidence" value="ECO:0007669"/>
    <property type="project" value="UniProtKB-SubCell"/>
</dbReference>
<evidence type="ECO:0000313" key="6">
    <source>
        <dbReference type="EMBL" id="GAI95004.1"/>
    </source>
</evidence>
<dbReference type="GO" id="GO:0016887">
    <property type="term" value="F:ATP hydrolysis activity"/>
    <property type="evidence" value="ECO:0007669"/>
    <property type="project" value="InterPro"/>
</dbReference>
<dbReference type="InterPro" id="IPR050388">
    <property type="entry name" value="ABC_Ni/Peptide_Import"/>
</dbReference>
<dbReference type="AlphaFoldDB" id="X1URQ8"/>
<organism evidence="6">
    <name type="scientific">marine sediment metagenome</name>
    <dbReference type="NCBI Taxonomy" id="412755"/>
    <lineage>
        <taxon>unclassified sequences</taxon>
        <taxon>metagenomes</taxon>
        <taxon>ecological metagenomes</taxon>
    </lineage>
</organism>
<keyword evidence="4" id="KW-0472">Membrane</keyword>
<reference evidence="6" key="1">
    <citation type="journal article" date="2014" name="Front. Microbiol.">
        <title>High frequency of phylogenetically diverse reductive dehalogenase-homologous genes in deep subseafloor sedimentary metagenomes.</title>
        <authorList>
            <person name="Kawai M."/>
            <person name="Futagami T."/>
            <person name="Toyoda A."/>
            <person name="Takaki Y."/>
            <person name="Nishi S."/>
            <person name="Hori S."/>
            <person name="Arai W."/>
            <person name="Tsubouchi T."/>
            <person name="Morono Y."/>
            <person name="Uchiyama I."/>
            <person name="Ito T."/>
            <person name="Fujiyama A."/>
            <person name="Inagaki F."/>
            <person name="Takami H."/>
        </authorList>
    </citation>
    <scope>NUCLEOTIDE SEQUENCE</scope>
    <source>
        <strain evidence="6">Expedition CK06-06</strain>
    </source>
</reference>
<proteinExistence type="predicted"/>
<evidence type="ECO:0000259" key="5">
    <source>
        <dbReference type="Pfam" id="PF00005"/>
    </source>
</evidence>
<keyword evidence="2" id="KW-0813">Transport</keyword>
<dbReference type="PANTHER" id="PTHR43297">
    <property type="entry name" value="OLIGOPEPTIDE TRANSPORT ATP-BINDING PROTEIN APPD"/>
    <property type="match status" value="1"/>
</dbReference>
<dbReference type="Pfam" id="PF00005">
    <property type="entry name" value="ABC_tran"/>
    <property type="match status" value="1"/>
</dbReference>
<dbReference type="InterPro" id="IPR027417">
    <property type="entry name" value="P-loop_NTPase"/>
</dbReference>
<feature type="domain" description="ABC transporter" evidence="5">
    <location>
        <begin position="5"/>
        <end position="44"/>
    </location>
</feature>
<keyword evidence="3" id="KW-1003">Cell membrane</keyword>
<evidence type="ECO:0000256" key="3">
    <source>
        <dbReference type="ARBA" id="ARBA00022475"/>
    </source>
</evidence>
<dbReference type="PANTHER" id="PTHR43297:SF2">
    <property type="entry name" value="DIPEPTIDE TRANSPORT ATP-BINDING PROTEIN DPPD"/>
    <property type="match status" value="1"/>
</dbReference>
<evidence type="ECO:0000256" key="2">
    <source>
        <dbReference type="ARBA" id="ARBA00022448"/>
    </source>
</evidence>
<evidence type="ECO:0000256" key="1">
    <source>
        <dbReference type="ARBA" id="ARBA00004370"/>
    </source>
</evidence>